<dbReference type="AlphaFoldDB" id="A0A803LNF9"/>
<evidence type="ECO:0000313" key="5">
    <source>
        <dbReference type="Proteomes" id="UP000596660"/>
    </source>
</evidence>
<comment type="similarity">
    <text evidence="1">Belongs to the serpin family.</text>
</comment>
<organism evidence="4 5">
    <name type="scientific">Chenopodium quinoa</name>
    <name type="common">Quinoa</name>
    <dbReference type="NCBI Taxonomy" id="63459"/>
    <lineage>
        <taxon>Eukaryota</taxon>
        <taxon>Viridiplantae</taxon>
        <taxon>Streptophyta</taxon>
        <taxon>Embryophyta</taxon>
        <taxon>Tracheophyta</taxon>
        <taxon>Spermatophyta</taxon>
        <taxon>Magnoliopsida</taxon>
        <taxon>eudicotyledons</taxon>
        <taxon>Gunneridae</taxon>
        <taxon>Pentapetalae</taxon>
        <taxon>Caryophyllales</taxon>
        <taxon>Chenopodiaceae</taxon>
        <taxon>Chenopodioideae</taxon>
        <taxon>Atripliceae</taxon>
        <taxon>Chenopodium</taxon>
    </lineage>
</organism>
<reference evidence="4" key="2">
    <citation type="submission" date="2021-03" db="UniProtKB">
        <authorList>
            <consortium name="EnsemblPlants"/>
        </authorList>
    </citation>
    <scope>IDENTIFICATION</scope>
</reference>
<name>A0A803LNF9_CHEQI</name>
<evidence type="ECO:0000259" key="3">
    <source>
        <dbReference type="Pfam" id="PF00079"/>
    </source>
</evidence>
<dbReference type="Gene3D" id="3.30.497.10">
    <property type="entry name" value="Antithrombin, subunit I, domain 2"/>
    <property type="match status" value="1"/>
</dbReference>
<dbReference type="GO" id="GO:0005615">
    <property type="term" value="C:extracellular space"/>
    <property type="evidence" value="ECO:0007669"/>
    <property type="project" value="InterPro"/>
</dbReference>
<dbReference type="InterPro" id="IPR042178">
    <property type="entry name" value="Serpin_sf_1"/>
</dbReference>
<dbReference type="Pfam" id="PF00079">
    <property type="entry name" value="Serpin"/>
    <property type="match status" value="1"/>
</dbReference>
<feature type="domain" description="Serpin" evidence="3">
    <location>
        <begin position="56"/>
        <end position="167"/>
    </location>
</feature>
<dbReference type="EnsemblPlants" id="AUR62016488-RA">
    <property type="protein sequence ID" value="AUR62016488-RA:cds"/>
    <property type="gene ID" value="AUR62016488"/>
</dbReference>
<feature type="region of interest" description="Disordered" evidence="2">
    <location>
        <begin position="1"/>
        <end position="21"/>
    </location>
</feature>
<proteinExistence type="inferred from homology"/>
<sequence length="168" mass="18693">MARTKNCKRSTGGKAPQGIQVEKKPCTTHRRYSVITEGGRPIMNFSLKVANHVLQKSLTENNNSPTNMVLSPLSIDAVLNILALGCHGPTLEQLLELLGCNDVNEFNEMASGLADVLRESKGDDAPEISFANILWVDNKFPLKPPFREVLRTEFQTEAWPVDFNNKKD</sequence>
<evidence type="ECO:0000313" key="4">
    <source>
        <dbReference type="EnsemblPlants" id="AUR62016488-RA:cds"/>
    </source>
</evidence>
<dbReference type="InterPro" id="IPR023796">
    <property type="entry name" value="Serpin_dom"/>
</dbReference>
<dbReference type="OMA" id="NEFNEMA"/>
<dbReference type="SUPFAM" id="SSF56574">
    <property type="entry name" value="Serpins"/>
    <property type="match status" value="1"/>
</dbReference>
<dbReference type="Proteomes" id="UP000596660">
    <property type="component" value="Unplaced"/>
</dbReference>
<dbReference type="InterPro" id="IPR036186">
    <property type="entry name" value="Serpin_sf"/>
</dbReference>
<evidence type="ECO:0000256" key="1">
    <source>
        <dbReference type="ARBA" id="ARBA00009500"/>
    </source>
</evidence>
<dbReference type="Gramene" id="AUR62016488-RA">
    <property type="protein sequence ID" value="AUR62016488-RA:cds"/>
    <property type="gene ID" value="AUR62016488"/>
</dbReference>
<dbReference type="PANTHER" id="PTHR11461:SF315">
    <property type="entry name" value="SERPIN-Z3-LIKE"/>
    <property type="match status" value="1"/>
</dbReference>
<dbReference type="InterPro" id="IPR000215">
    <property type="entry name" value="Serpin_fam"/>
</dbReference>
<reference evidence="4" key="1">
    <citation type="journal article" date="2017" name="Nature">
        <title>The genome of Chenopodium quinoa.</title>
        <authorList>
            <person name="Jarvis D.E."/>
            <person name="Ho Y.S."/>
            <person name="Lightfoot D.J."/>
            <person name="Schmoeckel S.M."/>
            <person name="Li B."/>
            <person name="Borm T.J.A."/>
            <person name="Ohyanagi H."/>
            <person name="Mineta K."/>
            <person name="Michell C.T."/>
            <person name="Saber N."/>
            <person name="Kharbatia N.M."/>
            <person name="Rupper R.R."/>
            <person name="Sharp A.R."/>
            <person name="Dally N."/>
            <person name="Boughton B.A."/>
            <person name="Woo Y.H."/>
            <person name="Gao G."/>
            <person name="Schijlen E.G.W.M."/>
            <person name="Guo X."/>
            <person name="Momin A.A."/>
            <person name="Negrao S."/>
            <person name="Al-Babili S."/>
            <person name="Gehring C."/>
            <person name="Roessner U."/>
            <person name="Jung C."/>
            <person name="Murphy K."/>
            <person name="Arold S.T."/>
            <person name="Gojobori T."/>
            <person name="van der Linden C.G."/>
            <person name="van Loo E.N."/>
            <person name="Jellen E.N."/>
            <person name="Maughan P.J."/>
            <person name="Tester M."/>
        </authorList>
    </citation>
    <scope>NUCLEOTIDE SEQUENCE [LARGE SCALE GENOMIC DNA]</scope>
    <source>
        <strain evidence="4">cv. PI 614886</strain>
    </source>
</reference>
<dbReference type="GO" id="GO:0004867">
    <property type="term" value="F:serine-type endopeptidase inhibitor activity"/>
    <property type="evidence" value="ECO:0007669"/>
    <property type="project" value="InterPro"/>
</dbReference>
<evidence type="ECO:0000256" key="2">
    <source>
        <dbReference type="SAM" id="MobiDB-lite"/>
    </source>
</evidence>
<protein>
    <recommendedName>
        <fullName evidence="3">Serpin domain-containing protein</fullName>
    </recommendedName>
</protein>
<keyword evidence="5" id="KW-1185">Reference proteome</keyword>
<accession>A0A803LNF9</accession>
<dbReference type="PANTHER" id="PTHR11461">
    <property type="entry name" value="SERINE PROTEASE INHIBITOR, SERPIN"/>
    <property type="match status" value="1"/>
</dbReference>